<evidence type="ECO:0000313" key="1">
    <source>
        <dbReference type="EMBL" id="EFE95188.1"/>
    </source>
</evidence>
<organism evidence="1 2">
    <name type="scientific">Serratia odorifera DSM 4582</name>
    <dbReference type="NCBI Taxonomy" id="667129"/>
    <lineage>
        <taxon>Bacteria</taxon>
        <taxon>Pseudomonadati</taxon>
        <taxon>Pseudomonadota</taxon>
        <taxon>Gammaproteobacteria</taxon>
        <taxon>Enterobacterales</taxon>
        <taxon>Yersiniaceae</taxon>
        <taxon>Serratia</taxon>
    </lineage>
</organism>
<dbReference type="Proteomes" id="UP000005723">
    <property type="component" value="Unassembled WGS sequence"/>
</dbReference>
<protein>
    <submittedName>
        <fullName evidence="1">Uncharacterized protein</fullName>
    </submittedName>
</protein>
<name>D4E4Z2_SEROD</name>
<accession>D4E4Z2</accession>
<sequence>MRVTAWNLAIAGGGIIGDVLLDRLGVGAFSPALLVLLTRVSTRGQHAFPAVRR</sequence>
<evidence type="ECO:0000313" key="2">
    <source>
        <dbReference type="Proteomes" id="UP000005723"/>
    </source>
</evidence>
<comment type="caution">
    <text evidence="1">The sequence shown here is derived from an EMBL/GenBank/DDBJ whole genome shotgun (WGS) entry which is preliminary data.</text>
</comment>
<dbReference type="HOGENOM" id="CLU_3066140_0_0_6"/>
<proteinExistence type="predicted"/>
<reference evidence="1 2" key="1">
    <citation type="submission" date="2010-01" db="EMBL/GenBank/DDBJ databases">
        <authorList>
            <person name="Muzny D."/>
            <person name="Qin X."/>
            <person name="Deng J."/>
            <person name="Jiang H."/>
            <person name="Liu Y."/>
            <person name="Qu J."/>
            <person name="Song X.-Z."/>
            <person name="Zhang L."/>
            <person name="Thornton R."/>
            <person name="Coyle M."/>
            <person name="Francisco L."/>
            <person name="Jackson L."/>
            <person name="Javaid M."/>
            <person name="Korchina V."/>
            <person name="Kovar C."/>
            <person name="Mata R."/>
            <person name="Mathew T."/>
            <person name="Ngo R."/>
            <person name="Nguyen L."/>
            <person name="Nguyen N."/>
            <person name="Okwuonu G."/>
            <person name="Ongeri F."/>
            <person name="Pham C."/>
            <person name="Simmons D."/>
            <person name="Wilczek-Boney K."/>
            <person name="Hale W."/>
            <person name="Jakkamsetti A."/>
            <person name="Pham P."/>
            <person name="Ruth R."/>
            <person name="San Lucas F."/>
            <person name="Warren J."/>
            <person name="Zhang J."/>
            <person name="Zhao Z."/>
            <person name="Zhou C."/>
            <person name="Zhu D."/>
            <person name="Lee S."/>
            <person name="Bess C."/>
            <person name="Blankenburg K."/>
            <person name="Forbes L."/>
            <person name="Fu Q."/>
            <person name="Gubbala S."/>
            <person name="Hirani K."/>
            <person name="Jayaseelan J.C."/>
            <person name="Lara F."/>
            <person name="Munidasa M."/>
            <person name="Palculict T."/>
            <person name="Patil S."/>
            <person name="Pu L.-L."/>
            <person name="Saada N."/>
            <person name="Tang L."/>
            <person name="Weissenberger G."/>
            <person name="Zhu Y."/>
            <person name="Hemphill L."/>
            <person name="Shang Y."/>
            <person name="Youmans B."/>
            <person name="Ayvaz T."/>
            <person name="Ross M."/>
            <person name="Santibanez J."/>
            <person name="Aqrawi P."/>
            <person name="Gross S."/>
            <person name="Joshi V."/>
            <person name="Fowler G."/>
            <person name="Nazareth L."/>
            <person name="Reid J."/>
            <person name="Worley K."/>
            <person name="Petrosino J."/>
            <person name="Highlander S."/>
            <person name="Gibbs R."/>
        </authorList>
    </citation>
    <scope>NUCLEOTIDE SEQUENCE [LARGE SCALE GENOMIC DNA]</scope>
    <source>
        <strain evidence="1 2">DSM 4582</strain>
    </source>
</reference>
<dbReference type="EMBL" id="ADBY01000049">
    <property type="protein sequence ID" value="EFE95188.1"/>
    <property type="molecule type" value="Genomic_DNA"/>
</dbReference>
<dbReference type="STRING" id="667129.HMPREF0758_3242"/>
<gene>
    <name evidence="1" type="ORF">HMPREF0758_3242</name>
</gene>
<keyword evidence="2" id="KW-1185">Reference proteome</keyword>
<dbReference type="AlphaFoldDB" id="D4E4Z2"/>